<keyword evidence="2" id="KW-1185">Reference proteome</keyword>
<evidence type="ECO:0000313" key="2">
    <source>
        <dbReference type="Proteomes" id="UP000253891"/>
    </source>
</evidence>
<dbReference type="EMBL" id="DF967986">
    <property type="protein sequence ID" value="GAO99307.1"/>
    <property type="molecule type" value="Genomic_DNA"/>
</dbReference>
<sequence length="165" mass="18493">MTRATNTSVPNFIDMNDGELDQYQACILIKDTNMLEMEADYSPAHRVLATHFKDTKVLEYDDTPDPNEPHAPSKKDVIAIFDFVQKNIGNNVLAICSLGHSRSGFVSLVFDYLNNNLDDWACYDDSPYNLVNLNKEASPNQLQIKIALELGLFDPAIIDNLPVIS</sequence>
<dbReference type="RefSeq" id="WP_061992728.1">
    <property type="nucleotide sequence ID" value="NZ_DF967986.1"/>
</dbReference>
<dbReference type="InterPro" id="IPR029021">
    <property type="entry name" value="Prot-tyrosine_phosphatase-like"/>
</dbReference>
<reference evidence="1 2" key="1">
    <citation type="journal article" date="2015" name="BMC Genomics">
        <title>Comparative genomics of Fructobacillus spp. and Leuconostoc spp. reveals niche-specific evolution of Fructobacillus spp.</title>
        <authorList>
            <person name="Endo A."/>
            <person name="Tanizawa Y."/>
            <person name="Tanaka N."/>
            <person name="Maeno S."/>
            <person name="Kumar H."/>
            <person name="Shiwa Y."/>
            <person name="Okada S."/>
            <person name="Yoshikawa H."/>
            <person name="Dicks L."/>
            <person name="Nakagawa J."/>
            <person name="Arita M."/>
        </authorList>
    </citation>
    <scope>NUCLEOTIDE SEQUENCE [LARGE SCALE GENOMIC DNA]</scope>
    <source>
        <strain evidence="1 2">JCM 12225</strain>
    </source>
</reference>
<dbReference type="AlphaFoldDB" id="A0A0K8MFN9"/>
<dbReference type="Proteomes" id="UP000253891">
    <property type="component" value="Unassembled WGS sequence"/>
</dbReference>
<evidence type="ECO:0000313" key="1">
    <source>
        <dbReference type="EMBL" id="GAO99307.1"/>
    </source>
</evidence>
<proteinExistence type="predicted"/>
<protein>
    <recommendedName>
        <fullName evidence="3">Tyrosine specific protein phosphatases domain-containing protein</fullName>
    </recommendedName>
</protein>
<dbReference type="SUPFAM" id="SSF52799">
    <property type="entry name" value="(Phosphotyrosine protein) phosphatases II"/>
    <property type="match status" value="1"/>
</dbReference>
<name>A0A0K8MFN9_9LACO</name>
<accession>A0A0K8MFN9</accession>
<gene>
    <name evidence="1" type="ORF">FFIC_091340</name>
</gene>
<organism evidence="1 2">
    <name type="scientific">Fructobacillus ficulneus</name>
    <dbReference type="NCBI Taxonomy" id="157463"/>
    <lineage>
        <taxon>Bacteria</taxon>
        <taxon>Bacillati</taxon>
        <taxon>Bacillota</taxon>
        <taxon>Bacilli</taxon>
        <taxon>Lactobacillales</taxon>
        <taxon>Lactobacillaceae</taxon>
        <taxon>Fructobacillus</taxon>
    </lineage>
</organism>
<evidence type="ECO:0008006" key="3">
    <source>
        <dbReference type="Google" id="ProtNLM"/>
    </source>
</evidence>